<dbReference type="InterPro" id="IPR019064">
    <property type="entry name" value="Restrct_endonuc_II_NlaIV"/>
</dbReference>
<organism evidence="1 2">
    <name type="scientific">Alkalibaculum sporogenes</name>
    <dbReference type="NCBI Taxonomy" id="2655001"/>
    <lineage>
        <taxon>Bacteria</taxon>
        <taxon>Bacillati</taxon>
        <taxon>Bacillota</taxon>
        <taxon>Clostridia</taxon>
        <taxon>Eubacteriales</taxon>
        <taxon>Eubacteriaceae</taxon>
        <taxon>Alkalibaculum</taxon>
    </lineage>
</organism>
<dbReference type="AlphaFoldDB" id="A0A6A7KAQ1"/>
<dbReference type="Pfam" id="PF09564">
    <property type="entry name" value="RE_NgoBV"/>
    <property type="match status" value="1"/>
</dbReference>
<gene>
    <name evidence="1" type="ORF">GC105_11605</name>
</gene>
<accession>A0A6A7KAQ1</accession>
<evidence type="ECO:0000313" key="2">
    <source>
        <dbReference type="Proteomes" id="UP000440004"/>
    </source>
</evidence>
<keyword evidence="2" id="KW-1185">Reference proteome</keyword>
<dbReference type="RefSeq" id="WP_152804935.1">
    <property type="nucleotide sequence ID" value="NZ_WHNX01000018.1"/>
</dbReference>
<proteinExistence type="predicted"/>
<dbReference type="EMBL" id="WHNX01000018">
    <property type="protein sequence ID" value="MPW26435.1"/>
    <property type="molecule type" value="Genomic_DNA"/>
</dbReference>
<evidence type="ECO:0000313" key="1">
    <source>
        <dbReference type="EMBL" id="MPW26435.1"/>
    </source>
</evidence>
<dbReference type="Proteomes" id="UP000440004">
    <property type="component" value="Unassembled WGS sequence"/>
</dbReference>
<keyword evidence="1" id="KW-0255">Endonuclease</keyword>
<sequence length="232" mass="26977">MKFATAKEIIQLLEDNDIYSAVGNISMNLNGTSVVIKQNDTVGNILQEWLGQFLKEQDIYFRPARGQTFPDFYLSEYDDRNLCEMKTYLANKSPAFDIANFLGYTNSLVSSPYRLDSDYLICSYLSDEFGNISIKEMWCKKVWEIAGPAIDYPLKCQRKNGQIVNIRPVSWMSERSKLRPFSCKEEFLVALYQTHLTYTNQARVSRAWLKQIVDGYQIFCGEDMAYKIDNFW</sequence>
<reference evidence="1 2" key="1">
    <citation type="submission" date="2019-10" db="EMBL/GenBank/DDBJ databases">
        <title>Alkalibaculum tamaniensis sp.nov., a new alkaliphilic acetogen, isolated on methoxylated aromatics from a mud volcano.</title>
        <authorList>
            <person name="Khomyakova M.A."/>
            <person name="Merkel A.Y."/>
            <person name="Bonch-Osmolovskaya E.A."/>
            <person name="Slobodkin A.I."/>
        </authorList>
    </citation>
    <scope>NUCLEOTIDE SEQUENCE [LARGE SCALE GENOMIC DNA]</scope>
    <source>
        <strain evidence="1 2">M08DMB</strain>
    </source>
</reference>
<name>A0A6A7KAQ1_9FIRM</name>
<keyword evidence="1" id="KW-0540">Nuclease</keyword>
<dbReference type="GO" id="GO:0009036">
    <property type="term" value="F:type II site-specific deoxyribonuclease activity"/>
    <property type="evidence" value="ECO:0007669"/>
    <property type="project" value="InterPro"/>
</dbReference>
<protein>
    <submittedName>
        <fullName evidence="1">NgoBV family restriction endonuclease</fullName>
    </submittedName>
</protein>
<keyword evidence="1" id="KW-0378">Hydrolase</keyword>
<comment type="caution">
    <text evidence="1">The sequence shown here is derived from an EMBL/GenBank/DDBJ whole genome shotgun (WGS) entry which is preliminary data.</text>
</comment>